<feature type="signal peptide" evidence="1">
    <location>
        <begin position="1"/>
        <end position="23"/>
    </location>
</feature>
<comment type="caution">
    <text evidence="2">The sequence shown here is derived from an EMBL/GenBank/DDBJ whole genome shotgun (WGS) entry which is preliminary data.</text>
</comment>
<dbReference type="EMBL" id="JBHSIZ010000005">
    <property type="protein sequence ID" value="MFC4955548.1"/>
    <property type="molecule type" value="Genomic_DNA"/>
</dbReference>
<proteinExistence type="predicted"/>
<evidence type="ECO:0000256" key="1">
    <source>
        <dbReference type="SAM" id="SignalP"/>
    </source>
</evidence>
<organism evidence="2 3">
    <name type="scientific">Streptomyces mauvecolor</name>
    <dbReference type="NCBI Taxonomy" id="58345"/>
    <lineage>
        <taxon>Bacteria</taxon>
        <taxon>Bacillati</taxon>
        <taxon>Actinomycetota</taxon>
        <taxon>Actinomycetes</taxon>
        <taxon>Kitasatosporales</taxon>
        <taxon>Streptomycetaceae</taxon>
        <taxon>Streptomyces</taxon>
    </lineage>
</organism>
<evidence type="ECO:0000313" key="3">
    <source>
        <dbReference type="Proteomes" id="UP001595834"/>
    </source>
</evidence>
<dbReference type="RefSeq" id="WP_344370356.1">
    <property type="nucleotide sequence ID" value="NZ_BAAASQ010000001.1"/>
</dbReference>
<evidence type="ECO:0008006" key="4">
    <source>
        <dbReference type="Google" id="ProtNLM"/>
    </source>
</evidence>
<dbReference type="Proteomes" id="UP001595834">
    <property type="component" value="Unassembled WGS sequence"/>
</dbReference>
<accession>A0ABV9UFI7</accession>
<keyword evidence="1" id="KW-0732">Signal</keyword>
<protein>
    <recommendedName>
        <fullName evidence="4">Secreted protein</fullName>
    </recommendedName>
</protein>
<feature type="chain" id="PRO_5045810101" description="Secreted protein" evidence="1">
    <location>
        <begin position="24"/>
        <end position="149"/>
    </location>
</feature>
<evidence type="ECO:0000313" key="2">
    <source>
        <dbReference type="EMBL" id="MFC4955548.1"/>
    </source>
</evidence>
<keyword evidence="3" id="KW-1185">Reference proteome</keyword>
<gene>
    <name evidence="2" type="ORF">ACFPFX_04470</name>
</gene>
<sequence length="149" mass="15929">MPRYVRVRALWAAALAVAGLAIAVAPATSDAYVDERANACRAEAGNPCAYGLVVTSWHRPGTGARTVSWVYATRSPAKDRNLARWWYQAPGGTARIGGGWRGGRTVKSWTEITWGSGGHDRVGPGLPAGSRICVEFNYGATARPCITLR</sequence>
<reference evidence="3" key="1">
    <citation type="journal article" date="2019" name="Int. J. Syst. Evol. Microbiol.">
        <title>The Global Catalogue of Microorganisms (GCM) 10K type strain sequencing project: providing services to taxonomists for standard genome sequencing and annotation.</title>
        <authorList>
            <consortium name="The Broad Institute Genomics Platform"/>
            <consortium name="The Broad Institute Genome Sequencing Center for Infectious Disease"/>
            <person name="Wu L."/>
            <person name="Ma J."/>
        </authorList>
    </citation>
    <scope>NUCLEOTIDE SEQUENCE [LARGE SCALE GENOMIC DNA]</scope>
    <source>
        <strain evidence="3">CCM 7224</strain>
    </source>
</reference>
<name>A0ABV9UFI7_9ACTN</name>